<sequence length="28" mass="2962">MVIIRIPCPLITRGTSKDMGSCLAKASV</sequence>
<comment type="caution">
    <text evidence="1">The sequence shown here is derived from an EMBL/GenBank/DDBJ whole genome shotgun (WGS) entry which is preliminary data.</text>
</comment>
<evidence type="ECO:0000313" key="2">
    <source>
        <dbReference type="Proteomes" id="UP000634136"/>
    </source>
</evidence>
<gene>
    <name evidence="1" type="ORF">G2W53_002809</name>
</gene>
<dbReference type="Proteomes" id="UP000634136">
    <property type="component" value="Unassembled WGS sequence"/>
</dbReference>
<evidence type="ECO:0000313" key="1">
    <source>
        <dbReference type="EMBL" id="KAF7840511.1"/>
    </source>
</evidence>
<protein>
    <submittedName>
        <fullName evidence="1">Uncharacterized protein</fullName>
    </submittedName>
</protein>
<organism evidence="1 2">
    <name type="scientific">Senna tora</name>
    <dbReference type="NCBI Taxonomy" id="362788"/>
    <lineage>
        <taxon>Eukaryota</taxon>
        <taxon>Viridiplantae</taxon>
        <taxon>Streptophyta</taxon>
        <taxon>Embryophyta</taxon>
        <taxon>Tracheophyta</taxon>
        <taxon>Spermatophyta</taxon>
        <taxon>Magnoliopsida</taxon>
        <taxon>eudicotyledons</taxon>
        <taxon>Gunneridae</taxon>
        <taxon>Pentapetalae</taxon>
        <taxon>rosids</taxon>
        <taxon>fabids</taxon>
        <taxon>Fabales</taxon>
        <taxon>Fabaceae</taxon>
        <taxon>Caesalpinioideae</taxon>
        <taxon>Cassia clade</taxon>
        <taxon>Senna</taxon>
    </lineage>
</organism>
<dbReference type="AlphaFoldDB" id="A0A835CGB8"/>
<accession>A0A835CGB8</accession>
<proteinExistence type="predicted"/>
<reference evidence="1" key="1">
    <citation type="submission" date="2020-09" db="EMBL/GenBank/DDBJ databases">
        <title>Genome-Enabled Discovery of Anthraquinone Biosynthesis in Senna tora.</title>
        <authorList>
            <person name="Kang S.-H."/>
            <person name="Pandey R.P."/>
            <person name="Lee C.-M."/>
            <person name="Sim J.-S."/>
            <person name="Jeong J.-T."/>
            <person name="Choi B.-S."/>
            <person name="Jung M."/>
            <person name="Ginzburg D."/>
            <person name="Zhao K."/>
            <person name="Won S.Y."/>
            <person name="Oh T.-J."/>
            <person name="Yu Y."/>
            <person name="Kim N.-H."/>
            <person name="Lee O.R."/>
            <person name="Lee T.-H."/>
            <person name="Bashyal P."/>
            <person name="Kim T.-S."/>
            <person name="Lee W.-H."/>
            <person name="Kawkins C."/>
            <person name="Kim C.-K."/>
            <person name="Kim J.S."/>
            <person name="Ahn B.O."/>
            <person name="Rhee S.Y."/>
            <person name="Sohng J.K."/>
        </authorList>
    </citation>
    <scope>NUCLEOTIDE SEQUENCE</scope>
    <source>
        <tissue evidence="1">Leaf</tissue>
    </source>
</reference>
<keyword evidence="2" id="KW-1185">Reference proteome</keyword>
<name>A0A835CGB8_9FABA</name>
<dbReference type="EMBL" id="JAAIUW010000002">
    <property type="protein sequence ID" value="KAF7840511.1"/>
    <property type="molecule type" value="Genomic_DNA"/>
</dbReference>